<feature type="compositionally biased region" description="Basic and acidic residues" evidence="1">
    <location>
        <begin position="7"/>
        <end position="26"/>
    </location>
</feature>
<reference evidence="2" key="1">
    <citation type="journal article" date="2021" name="Nat. Commun.">
        <title>Genetic determinants of endophytism in the Arabidopsis root mycobiome.</title>
        <authorList>
            <person name="Mesny F."/>
            <person name="Miyauchi S."/>
            <person name="Thiergart T."/>
            <person name="Pickel B."/>
            <person name="Atanasova L."/>
            <person name="Karlsson M."/>
            <person name="Huettel B."/>
            <person name="Barry K.W."/>
            <person name="Haridas S."/>
            <person name="Chen C."/>
            <person name="Bauer D."/>
            <person name="Andreopoulos W."/>
            <person name="Pangilinan J."/>
            <person name="LaButti K."/>
            <person name="Riley R."/>
            <person name="Lipzen A."/>
            <person name="Clum A."/>
            <person name="Drula E."/>
            <person name="Henrissat B."/>
            <person name="Kohler A."/>
            <person name="Grigoriev I.V."/>
            <person name="Martin F.M."/>
            <person name="Hacquard S."/>
        </authorList>
    </citation>
    <scope>NUCLEOTIDE SEQUENCE</scope>
    <source>
        <strain evidence="2">MPI-CAGE-CH-0235</strain>
    </source>
</reference>
<evidence type="ECO:0000313" key="3">
    <source>
        <dbReference type="Proteomes" id="UP000813444"/>
    </source>
</evidence>
<dbReference type="GO" id="GO:1990112">
    <property type="term" value="C:RQC complex"/>
    <property type="evidence" value="ECO:0007669"/>
    <property type="project" value="TreeGrafter"/>
</dbReference>
<dbReference type="AlphaFoldDB" id="A0A8K0WRR1"/>
<feature type="compositionally biased region" description="Acidic residues" evidence="1">
    <location>
        <begin position="695"/>
        <end position="705"/>
    </location>
</feature>
<feature type="compositionally biased region" description="Basic and acidic residues" evidence="1">
    <location>
        <begin position="626"/>
        <end position="636"/>
    </location>
</feature>
<accession>A0A8K0WRR1</accession>
<gene>
    <name evidence="2" type="ORF">B0I35DRAFT_352509</name>
</gene>
<comment type="caution">
    <text evidence="2">The sequence shown here is derived from an EMBL/GenBank/DDBJ whole genome shotgun (WGS) entry which is preliminary data.</text>
</comment>
<name>A0A8K0WRR1_9HYPO</name>
<dbReference type="Pfam" id="PF04910">
    <property type="entry name" value="Tcf25"/>
    <property type="match status" value="1"/>
</dbReference>
<dbReference type="GO" id="GO:0072344">
    <property type="term" value="P:rescue of stalled ribosome"/>
    <property type="evidence" value="ECO:0007669"/>
    <property type="project" value="TreeGrafter"/>
</dbReference>
<feature type="compositionally biased region" description="Acidic residues" evidence="1">
    <location>
        <begin position="52"/>
        <end position="67"/>
    </location>
</feature>
<evidence type="ECO:0000313" key="2">
    <source>
        <dbReference type="EMBL" id="KAH7320224.1"/>
    </source>
</evidence>
<dbReference type="Proteomes" id="UP000813444">
    <property type="component" value="Unassembled WGS sequence"/>
</dbReference>
<protein>
    <submittedName>
        <fullName evidence="2">Transcriptional repressor TCF25-domain-containing protein</fullName>
    </submittedName>
</protein>
<feature type="region of interest" description="Disordered" evidence="1">
    <location>
        <begin position="1"/>
        <end position="117"/>
    </location>
</feature>
<dbReference type="InterPro" id="IPR006994">
    <property type="entry name" value="TCF25/Rqc1"/>
</dbReference>
<feature type="region of interest" description="Disordered" evidence="1">
    <location>
        <begin position="613"/>
        <end position="636"/>
    </location>
</feature>
<feature type="region of interest" description="Disordered" evidence="1">
    <location>
        <begin position="669"/>
        <end position="705"/>
    </location>
</feature>
<sequence length="705" mass="79547">MSTRQLRKLERQRELEKATQATREEPKDSDEEDELIQPAAKPRASLFAALGGDDEEDQDDEDEEDQVPQEPKQASPATEAPLSSKKSKKKKKKKGKKQASSTTDATGIPPEKAGTDEDEIDKAIKELQLDTNAARGSGGHEINTRRRINELLKINTYHLKAVNEMRNLFGREAMEAADAEEGQEQNRRRRGPVQQQVDLETFLRGTPGAKRLPEITLRRNLFIQGRDHWPRQSAGGLTMKEVQKVADGSWTEYTFCHDREYDTIQTTFFALVQMGDPMRLVYLLKECPYHISTLLQVSNVAKQDQNMALASELCERALFTFGRLATSSFRQNIEQGTARLDFRRPENREFWLAGYHYIRSLVRKGTYRTALEWAKLIYTLDPKDPYAMRHLIHFLAVRAHESKWFIDFMKELEQTSVDRDLAYIRQTLVLAKLQIGETEEAGKELARGMQEVPWLYCALFQELNLDAPPSIWGISSDSDSRSFWVKLYISKTKDLWNNTQAMGLLKTVAKSLERVDATGLPSDDAPADQGATRLAYLDGDTSLLAVAPRELLEAQPNYEFDPLPPAEEDNIFSTESMRLPWQQQDARQRGPTQEMLHQMEQLLGRRLAAAGAAAGADAGADSEDEEMRRVELEDDEELRRDLEAHAARANEPGLIGTLLQMLGVARNGQAGERAGESDGLLDNAGTGDEVPGSWPDDDDDGDRNR</sequence>
<dbReference type="PANTHER" id="PTHR22684">
    <property type="entry name" value="NULP1-RELATED"/>
    <property type="match status" value="1"/>
</dbReference>
<dbReference type="GO" id="GO:1990116">
    <property type="term" value="P:ribosome-associated ubiquitin-dependent protein catabolic process"/>
    <property type="evidence" value="ECO:0007669"/>
    <property type="project" value="TreeGrafter"/>
</dbReference>
<organism evidence="2 3">
    <name type="scientific">Stachybotrys elegans</name>
    <dbReference type="NCBI Taxonomy" id="80388"/>
    <lineage>
        <taxon>Eukaryota</taxon>
        <taxon>Fungi</taxon>
        <taxon>Dikarya</taxon>
        <taxon>Ascomycota</taxon>
        <taxon>Pezizomycotina</taxon>
        <taxon>Sordariomycetes</taxon>
        <taxon>Hypocreomycetidae</taxon>
        <taxon>Hypocreales</taxon>
        <taxon>Stachybotryaceae</taxon>
        <taxon>Stachybotrys</taxon>
    </lineage>
</organism>
<proteinExistence type="predicted"/>
<keyword evidence="3" id="KW-1185">Reference proteome</keyword>
<evidence type="ECO:0000256" key="1">
    <source>
        <dbReference type="SAM" id="MobiDB-lite"/>
    </source>
</evidence>
<dbReference type="EMBL" id="JAGPNK010000006">
    <property type="protein sequence ID" value="KAH7320224.1"/>
    <property type="molecule type" value="Genomic_DNA"/>
</dbReference>
<dbReference type="OrthoDB" id="205993at2759"/>
<dbReference type="PANTHER" id="PTHR22684:SF0">
    <property type="entry name" value="RIBOSOME QUALITY CONTROL COMPLEX SUBUNIT TCF25"/>
    <property type="match status" value="1"/>
</dbReference>
<feature type="compositionally biased region" description="Basic residues" evidence="1">
    <location>
        <begin position="85"/>
        <end position="97"/>
    </location>
</feature>